<organism evidence="1">
    <name type="scientific">Arundo donax</name>
    <name type="common">Giant reed</name>
    <name type="synonym">Donax arundinaceus</name>
    <dbReference type="NCBI Taxonomy" id="35708"/>
    <lineage>
        <taxon>Eukaryota</taxon>
        <taxon>Viridiplantae</taxon>
        <taxon>Streptophyta</taxon>
        <taxon>Embryophyta</taxon>
        <taxon>Tracheophyta</taxon>
        <taxon>Spermatophyta</taxon>
        <taxon>Magnoliopsida</taxon>
        <taxon>Liliopsida</taxon>
        <taxon>Poales</taxon>
        <taxon>Poaceae</taxon>
        <taxon>PACMAD clade</taxon>
        <taxon>Arundinoideae</taxon>
        <taxon>Arundineae</taxon>
        <taxon>Arundo</taxon>
    </lineage>
</organism>
<accession>A0A0A9BIL0</accession>
<protein>
    <submittedName>
        <fullName evidence="1">Uncharacterized protein</fullName>
    </submittedName>
</protein>
<reference evidence="1" key="1">
    <citation type="submission" date="2014-09" db="EMBL/GenBank/DDBJ databases">
        <authorList>
            <person name="Magalhaes I.L.F."/>
            <person name="Oliveira U."/>
            <person name="Santos F.R."/>
            <person name="Vidigal T.H.D.A."/>
            <person name="Brescovit A.D."/>
            <person name="Santos A.J."/>
        </authorList>
    </citation>
    <scope>NUCLEOTIDE SEQUENCE</scope>
    <source>
        <tissue evidence="1">Shoot tissue taken approximately 20 cm above the soil surface</tissue>
    </source>
</reference>
<sequence>MGRWRAEGEAGD</sequence>
<evidence type="ECO:0000313" key="1">
    <source>
        <dbReference type="EMBL" id="JAD63824.1"/>
    </source>
</evidence>
<name>A0A0A9BIL0_ARUDO</name>
<proteinExistence type="predicted"/>
<dbReference type="EMBL" id="GBRH01234071">
    <property type="protein sequence ID" value="JAD63824.1"/>
    <property type="molecule type" value="Transcribed_RNA"/>
</dbReference>
<reference evidence="1" key="2">
    <citation type="journal article" date="2015" name="Data Brief">
        <title>Shoot transcriptome of the giant reed, Arundo donax.</title>
        <authorList>
            <person name="Barrero R.A."/>
            <person name="Guerrero F.D."/>
            <person name="Moolhuijzen P."/>
            <person name="Goolsby J.A."/>
            <person name="Tidwell J."/>
            <person name="Bellgard S.E."/>
            <person name="Bellgard M.I."/>
        </authorList>
    </citation>
    <scope>NUCLEOTIDE SEQUENCE</scope>
    <source>
        <tissue evidence="1">Shoot tissue taken approximately 20 cm above the soil surface</tissue>
    </source>
</reference>